<evidence type="ECO:0000259" key="3">
    <source>
        <dbReference type="Pfam" id="PF25967"/>
    </source>
</evidence>
<evidence type="ECO:0000313" key="5">
    <source>
        <dbReference type="EMBL" id="QIQ20554.1"/>
    </source>
</evidence>
<feature type="domain" description="Multidrug resistance protein MdtA-like C-terminal permuted SH3" evidence="3">
    <location>
        <begin position="281"/>
        <end position="338"/>
    </location>
</feature>
<reference evidence="5 6" key="1">
    <citation type="submission" date="2020-03" db="EMBL/GenBank/DDBJ databases">
        <title>Complete genome sequence of Orbus sp. IPMB12 (BCRC 80908).</title>
        <authorList>
            <person name="Lo W.-S."/>
            <person name="Chang T.-H."/>
            <person name="Kuo C.-H."/>
        </authorList>
    </citation>
    <scope>NUCLEOTIDE SEQUENCE [LARGE SCALE GENOMIC DNA]</scope>
    <source>
        <strain evidence="5 6">IPMB12</strain>
    </source>
</reference>
<dbReference type="Gene3D" id="2.40.420.20">
    <property type="match status" value="1"/>
</dbReference>
<proteinExistence type="inferred from homology"/>
<dbReference type="PANTHER" id="PTHR30469:SF15">
    <property type="entry name" value="HLYD FAMILY OF SECRETION PROTEINS"/>
    <property type="match status" value="1"/>
</dbReference>
<dbReference type="Gene3D" id="2.40.50.100">
    <property type="match status" value="1"/>
</dbReference>
<dbReference type="GO" id="GO:1990281">
    <property type="term" value="C:efflux pump complex"/>
    <property type="evidence" value="ECO:0007669"/>
    <property type="project" value="TreeGrafter"/>
</dbReference>
<dbReference type="InParanoid" id="A0A6G9I9Z9"/>
<name>A0A6G9I9Z9_9GAMM</name>
<dbReference type="GO" id="GO:0015562">
    <property type="term" value="F:efflux transmembrane transporter activity"/>
    <property type="evidence" value="ECO:0007669"/>
    <property type="project" value="TreeGrafter"/>
</dbReference>
<evidence type="ECO:0000256" key="1">
    <source>
        <dbReference type="ARBA" id="ARBA00009477"/>
    </source>
</evidence>
<dbReference type="KEGG" id="orb:IPMB12_01975"/>
<dbReference type="RefSeq" id="WP_166914431.1">
    <property type="nucleotide sequence ID" value="NZ_CP050253.1"/>
</dbReference>
<keyword evidence="6" id="KW-1185">Reference proteome</keyword>
<dbReference type="NCBIfam" id="TIGR01730">
    <property type="entry name" value="RND_mfp"/>
    <property type="match status" value="1"/>
</dbReference>
<dbReference type="InterPro" id="IPR006143">
    <property type="entry name" value="RND_pump_MFP"/>
</dbReference>
<organism evidence="5 6">
    <name type="scientific">Zophobihabitans entericus</name>
    <dbReference type="NCBI Taxonomy" id="1635327"/>
    <lineage>
        <taxon>Bacteria</taxon>
        <taxon>Pseudomonadati</taxon>
        <taxon>Pseudomonadota</taxon>
        <taxon>Gammaproteobacteria</taxon>
        <taxon>Orbales</taxon>
        <taxon>Orbaceae</taxon>
        <taxon>Zophobihabitans</taxon>
    </lineage>
</organism>
<evidence type="ECO:0000313" key="6">
    <source>
        <dbReference type="Proteomes" id="UP000501168"/>
    </source>
</evidence>
<gene>
    <name evidence="5" type="ORF">IPMB12_01975</name>
</gene>
<dbReference type="Gene3D" id="1.10.287.470">
    <property type="entry name" value="Helix hairpin bin"/>
    <property type="match status" value="1"/>
</dbReference>
<keyword evidence="2" id="KW-0175">Coiled coil</keyword>
<protein>
    <submittedName>
        <fullName evidence="5">Efflux RND transporter periplasmic adaptor subunit</fullName>
    </submittedName>
</protein>
<dbReference type="InterPro" id="IPR058647">
    <property type="entry name" value="BSH_CzcB-like"/>
</dbReference>
<comment type="similarity">
    <text evidence="1">Belongs to the membrane fusion protein (MFP) (TC 8.A.1) family.</text>
</comment>
<dbReference type="Pfam" id="PF25973">
    <property type="entry name" value="BSH_CzcB"/>
    <property type="match status" value="1"/>
</dbReference>
<feature type="domain" description="CzcB-like barrel-sandwich hybrid" evidence="4">
    <location>
        <begin position="58"/>
        <end position="196"/>
    </location>
</feature>
<evidence type="ECO:0000256" key="2">
    <source>
        <dbReference type="SAM" id="Coils"/>
    </source>
</evidence>
<dbReference type="Proteomes" id="UP000501168">
    <property type="component" value="Chromosome"/>
</dbReference>
<accession>A0A6G9I9Z9</accession>
<dbReference type="AlphaFoldDB" id="A0A6G9I9Z9"/>
<dbReference type="Gene3D" id="2.40.30.170">
    <property type="match status" value="1"/>
</dbReference>
<sequence length="359" mass="39795">MAVFILVQLLQGSDESELEQTSQLSIKPALTVEWLNAYQKSWQLNTRADGRIMAWHEAKISTQTSGLMISHVLVNVGDLVKKGQVLAEFENEKVKLDLAQLTANVQEAEANYHEALLNYDRGTHLQKTKSISDREFNELKALMLSMKSRLESAKAAQNNGELRFKQTQLLAPDDGVISERQASVGIVANAGDELFKMIVQNRLEWQAEVAAYHLSSLAIGQEVLVTLINHQQVRGVVRQISPTIDPMKNTAVVYVDLETDTFARAGMYVKGEFLGKIETFLTLPQSAVSMSDGFYYVFKIRDDSFVQQIKVTIGARQNDQIAILTGVSPQDKLVASGVSFLKEGDIVNIVGQLPIGGKR</sequence>
<dbReference type="InterPro" id="IPR058627">
    <property type="entry name" value="MdtA-like_C"/>
</dbReference>
<feature type="coiled-coil region" evidence="2">
    <location>
        <begin position="91"/>
        <end position="118"/>
    </location>
</feature>
<dbReference type="Pfam" id="PF25967">
    <property type="entry name" value="RND-MFP_C"/>
    <property type="match status" value="1"/>
</dbReference>
<evidence type="ECO:0000259" key="4">
    <source>
        <dbReference type="Pfam" id="PF25973"/>
    </source>
</evidence>
<dbReference type="PANTHER" id="PTHR30469">
    <property type="entry name" value="MULTIDRUG RESISTANCE PROTEIN MDTA"/>
    <property type="match status" value="1"/>
</dbReference>
<dbReference type="EMBL" id="CP050253">
    <property type="protein sequence ID" value="QIQ20554.1"/>
    <property type="molecule type" value="Genomic_DNA"/>
</dbReference>
<dbReference type="SUPFAM" id="SSF111369">
    <property type="entry name" value="HlyD-like secretion proteins"/>
    <property type="match status" value="1"/>
</dbReference>